<dbReference type="SMART" id="SM00304">
    <property type="entry name" value="HAMP"/>
    <property type="match status" value="1"/>
</dbReference>
<feature type="domain" description="HAMP" evidence="10">
    <location>
        <begin position="70"/>
        <end position="124"/>
    </location>
</feature>
<sequence length="240" mass="27042">MNELPILTPEALRRGREQLATSRWPMANGRLEMLVGTKIPMITTGDRLLLMLPFLMWIVAALLTWVVVNRLLIRPLRHLKRSVVQYEPGEGEFVLPLKLGPATEIRDLSEAFARTVRRVEDSERDMAGALEGQRKLVREVHHRVKNNLQVVASLINIHGRTAETPAARAAYGSISRRVGALSIVHRNHFAEMEENRGISLRPSSRSLRRSSAPPHRSPRAQCASNSTWKAPTPHRTSPFP</sequence>
<evidence type="ECO:0000259" key="10">
    <source>
        <dbReference type="PROSITE" id="PS50885"/>
    </source>
</evidence>
<dbReference type="EC" id="2.7.13.3" evidence="2"/>
<dbReference type="EMBL" id="CP060782">
    <property type="protein sequence ID" value="QNP45062.1"/>
    <property type="molecule type" value="Genomic_DNA"/>
</dbReference>
<keyword evidence="12" id="KW-1185">Reference proteome</keyword>
<keyword evidence="3" id="KW-0597">Phosphoprotein</keyword>
<comment type="catalytic activity">
    <reaction evidence="1">
        <text>ATP + protein L-histidine = ADP + protein N-phospho-L-histidine.</text>
        <dbReference type="EC" id="2.7.13.3"/>
    </reaction>
</comment>
<evidence type="ECO:0000313" key="12">
    <source>
        <dbReference type="Proteomes" id="UP000516105"/>
    </source>
</evidence>
<keyword evidence="4" id="KW-0808">Transferase</keyword>
<accession>A0ABX6T5G2</accession>
<evidence type="ECO:0000256" key="1">
    <source>
        <dbReference type="ARBA" id="ARBA00000085"/>
    </source>
</evidence>
<dbReference type="Gene3D" id="3.30.450.20">
    <property type="entry name" value="PAS domain"/>
    <property type="match status" value="1"/>
</dbReference>
<evidence type="ECO:0000256" key="6">
    <source>
        <dbReference type="ARBA" id="ARBA00022777"/>
    </source>
</evidence>
<evidence type="ECO:0000256" key="7">
    <source>
        <dbReference type="ARBA" id="ARBA00022840"/>
    </source>
</evidence>
<evidence type="ECO:0000256" key="2">
    <source>
        <dbReference type="ARBA" id="ARBA00012438"/>
    </source>
</evidence>
<evidence type="ECO:0000256" key="5">
    <source>
        <dbReference type="ARBA" id="ARBA00022741"/>
    </source>
</evidence>
<evidence type="ECO:0000256" key="9">
    <source>
        <dbReference type="SAM" id="Phobius"/>
    </source>
</evidence>
<feature type="region of interest" description="Disordered" evidence="8">
    <location>
        <begin position="195"/>
        <end position="240"/>
    </location>
</feature>
<dbReference type="RefSeq" id="WP_187708018.1">
    <property type="nucleotide sequence ID" value="NZ_CP060782.1"/>
</dbReference>
<evidence type="ECO:0000256" key="3">
    <source>
        <dbReference type="ARBA" id="ARBA00022553"/>
    </source>
</evidence>
<dbReference type="Proteomes" id="UP000516105">
    <property type="component" value="Chromosome"/>
</dbReference>
<gene>
    <name evidence="11" type="ORF">H9L14_10230</name>
</gene>
<dbReference type="PROSITE" id="PS50885">
    <property type="entry name" value="HAMP"/>
    <property type="match status" value="1"/>
</dbReference>
<keyword evidence="9" id="KW-1133">Transmembrane helix</keyword>
<keyword evidence="5" id="KW-0547">Nucleotide-binding</keyword>
<evidence type="ECO:0000256" key="8">
    <source>
        <dbReference type="SAM" id="MobiDB-lite"/>
    </source>
</evidence>
<keyword evidence="7" id="KW-0067">ATP-binding</keyword>
<feature type="compositionally biased region" description="Low complexity" evidence="8">
    <location>
        <begin position="199"/>
        <end position="214"/>
    </location>
</feature>
<name>A0ABX6T5G2_9SPHN</name>
<dbReference type="Pfam" id="PF07568">
    <property type="entry name" value="HisKA_2"/>
    <property type="match status" value="1"/>
</dbReference>
<dbReference type="InterPro" id="IPR003660">
    <property type="entry name" value="HAMP_dom"/>
</dbReference>
<protein>
    <recommendedName>
        <fullName evidence="2">histidine kinase</fullName>
        <ecNumber evidence="2">2.7.13.3</ecNumber>
    </recommendedName>
</protein>
<keyword evidence="9" id="KW-0812">Transmembrane</keyword>
<dbReference type="InterPro" id="IPR011495">
    <property type="entry name" value="Sig_transdc_His_kin_sub2_dim/P"/>
</dbReference>
<keyword evidence="6" id="KW-0418">Kinase</keyword>
<evidence type="ECO:0000313" key="11">
    <source>
        <dbReference type="EMBL" id="QNP45062.1"/>
    </source>
</evidence>
<feature type="transmembrane region" description="Helical" evidence="9">
    <location>
        <begin position="48"/>
        <end position="72"/>
    </location>
</feature>
<dbReference type="PANTHER" id="PTHR41523:SF8">
    <property type="entry name" value="ETHYLENE RESPONSE SENSOR PROTEIN"/>
    <property type="match status" value="1"/>
</dbReference>
<evidence type="ECO:0000256" key="4">
    <source>
        <dbReference type="ARBA" id="ARBA00022679"/>
    </source>
</evidence>
<keyword evidence="9" id="KW-0472">Membrane</keyword>
<proteinExistence type="predicted"/>
<reference evidence="11 12" key="1">
    <citation type="submission" date="2020-08" db="EMBL/GenBank/DDBJ databases">
        <title>Genome sequence of Sphingomonas sediminicola KACC 15039T.</title>
        <authorList>
            <person name="Hyun D.-W."/>
            <person name="Bae J.-W."/>
        </authorList>
    </citation>
    <scope>NUCLEOTIDE SEQUENCE [LARGE SCALE GENOMIC DNA]</scope>
    <source>
        <strain evidence="11 12">KACC 15039</strain>
    </source>
</reference>
<organism evidence="11 12">
    <name type="scientific">Sphingomonas sediminicola</name>
    <dbReference type="NCBI Taxonomy" id="386874"/>
    <lineage>
        <taxon>Bacteria</taxon>
        <taxon>Pseudomonadati</taxon>
        <taxon>Pseudomonadota</taxon>
        <taxon>Alphaproteobacteria</taxon>
        <taxon>Sphingomonadales</taxon>
        <taxon>Sphingomonadaceae</taxon>
        <taxon>Sphingomonas</taxon>
    </lineage>
</organism>
<dbReference type="PANTHER" id="PTHR41523">
    <property type="entry name" value="TWO-COMPONENT SYSTEM SENSOR PROTEIN"/>
    <property type="match status" value="1"/>
</dbReference>